<name>A0ACC0CBW2_CATRO</name>
<gene>
    <name evidence="1" type="ORF">M9H77_03486</name>
</gene>
<dbReference type="EMBL" id="CM044701">
    <property type="protein sequence ID" value="KAI5682258.1"/>
    <property type="molecule type" value="Genomic_DNA"/>
</dbReference>
<reference evidence="2" key="1">
    <citation type="journal article" date="2023" name="Nat. Plants">
        <title>Single-cell RNA sequencing provides a high-resolution roadmap for understanding the multicellular compartmentation of specialized metabolism.</title>
        <authorList>
            <person name="Sun S."/>
            <person name="Shen X."/>
            <person name="Li Y."/>
            <person name="Li Y."/>
            <person name="Wang S."/>
            <person name="Li R."/>
            <person name="Zhang H."/>
            <person name="Shen G."/>
            <person name="Guo B."/>
            <person name="Wei J."/>
            <person name="Xu J."/>
            <person name="St-Pierre B."/>
            <person name="Chen S."/>
            <person name="Sun C."/>
        </authorList>
    </citation>
    <scope>NUCLEOTIDE SEQUENCE [LARGE SCALE GENOMIC DNA]</scope>
</reference>
<proteinExistence type="predicted"/>
<comment type="caution">
    <text evidence="1">The sequence shown here is derived from an EMBL/GenBank/DDBJ whole genome shotgun (WGS) entry which is preliminary data.</text>
</comment>
<organism evidence="1 2">
    <name type="scientific">Catharanthus roseus</name>
    <name type="common">Madagascar periwinkle</name>
    <name type="synonym">Vinca rosea</name>
    <dbReference type="NCBI Taxonomy" id="4058"/>
    <lineage>
        <taxon>Eukaryota</taxon>
        <taxon>Viridiplantae</taxon>
        <taxon>Streptophyta</taxon>
        <taxon>Embryophyta</taxon>
        <taxon>Tracheophyta</taxon>
        <taxon>Spermatophyta</taxon>
        <taxon>Magnoliopsida</taxon>
        <taxon>eudicotyledons</taxon>
        <taxon>Gunneridae</taxon>
        <taxon>Pentapetalae</taxon>
        <taxon>asterids</taxon>
        <taxon>lamiids</taxon>
        <taxon>Gentianales</taxon>
        <taxon>Apocynaceae</taxon>
        <taxon>Rauvolfioideae</taxon>
        <taxon>Vinceae</taxon>
        <taxon>Catharanthinae</taxon>
        <taxon>Catharanthus</taxon>
    </lineage>
</organism>
<accession>A0ACC0CBW2</accession>
<protein>
    <submittedName>
        <fullName evidence="1">Uncharacterized protein</fullName>
    </submittedName>
</protein>
<dbReference type="Proteomes" id="UP001060085">
    <property type="component" value="Linkage Group LG01"/>
</dbReference>
<evidence type="ECO:0000313" key="1">
    <source>
        <dbReference type="EMBL" id="KAI5682258.1"/>
    </source>
</evidence>
<sequence>MHVFFLTQNFLILHLGLRIVENLRWLESCVQSLHFWAKTLKCGGYVHFIHEVKLAHTEQEQTKKRRYTQNLAGQGPGHITGQTRAVAQPRAKLVSWGLREAILKTKSFPKTPINRLRSIISLGFQVSIVRLKSFFRTNSEFFEQFERGARATFQIVDSSIKTAEPSKLWNAINVKQRDRMQNSIVEEDSRYEIGEDIYNGVENVAEHGKIEADFTVEAFQENHFANDSRELTERQRADCRVHEGCTR</sequence>
<keyword evidence="2" id="KW-1185">Reference proteome</keyword>
<evidence type="ECO:0000313" key="2">
    <source>
        <dbReference type="Proteomes" id="UP001060085"/>
    </source>
</evidence>